<dbReference type="GO" id="GO:0005737">
    <property type="term" value="C:cytoplasm"/>
    <property type="evidence" value="ECO:0007669"/>
    <property type="project" value="TreeGrafter"/>
</dbReference>
<dbReference type="GO" id="GO:0047429">
    <property type="term" value="F:nucleoside triphosphate diphosphatase activity"/>
    <property type="evidence" value="ECO:0007669"/>
    <property type="project" value="InterPro"/>
</dbReference>
<dbReference type="EMBL" id="WKJQ01000001">
    <property type="protein sequence ID" value="MRW97067.1"/>
    <property type="molecule type" value="Genomic_DNA"/>
</dbReference>
<dbReference type="SUPFAM" id="SSF52972">
    <property type="entry name" value="ITPase-like"/>
    <property type="match status" value="1"/>
</dbReference>
<dbReference type="InterPro" id="IPR002637">
    <property type="entry name" value="RdgB/HAM1"/>
</dbReference>
<dbReference type="AlphaFoldDB" id="A0A6A8G867"/>
<proteinExistence type="inferred from homology"/>
<evidence type="ECO:0000256" key="1">
    <source>
        <dbReference type="ARBA" id="ARBA00008023"/>
    </source>
</evidence>
<keyword evidence="4" id="KW-1185">Reference proteome</keyword>
<dbReference type="Proteomes" id="UP000443423">
    <property type="component" value="Unassembled WGS sequence"/>
</dbReference>
<dbReference type="Gene3D" id="3.90.950.10">
    <property type="match status" value="1"/>
</dbReference>
<dbReference type="InterPro" id="IPR029001">
    <property type="entry name" value="ITPase-like_fam"/>
</dbReference>
<evidence type="ECO:0000256" key="2">
    <source>
        <dbReference type="ARBA" id="ARBA00022801"/>
    </source>
</evidence>
<sequence>MLRYVTTNEGKVREALDYLDDDVTQLDFDYTEIQAAELGPIAAHGAREAYRYAGEPVLVDDAGLFIDGFDGFPGPYSSYAEDTLGVETVYRLAAAELDDPRRASFRCVLAYCDGDPFEASPDPVDKDDRTVAAARGAEQSAEETEALPVKLFEGVVNGRIVPPRGEGGFGYDPIFEHDGKTFAEMTATEKNGISHRGRALAKFATWYSERTE</sequence>
<evidence type="ECO:0000313" key="3">
    <source>
        <dbReference type="EMBL" id="MRW97067.1"/>
    </source>
</evidence>
<evidence type="ECO:0000313" key="4">
    <source>
        <dbReference type="Proteomes" id="UP000443423"/>
    </source>
</evidence>
<organism evidence="3 4">
    <name type="scientific">Haloferax marinum</name>
    <dbReference type="NCBI Taxonomy" id="2666143"/>
    <lineage>
        <taxon>Archaea</taxon>
        <taxon>Methanobacteriati</taxon>
        <taxon>Methanobacteriota</taxon>
        <taxon>Stenosarchaea group</taxon>
        <taxon>Halobacteria</taxon>
        <taxon>Halobacteriales</taxon>
        <taxon>Haloferacaceae</taxon>
        <taxon>Haloferax</taxon>
    </lineage>
</organism>
<accession>A0A6A8G867</accession>
<dbReference type="OrthoDB" id="372108at2157"/>
<gene>
    <name evidence="3" type="ORF">GJR99_10860</name>
</gene>
<name>A0A6A8G867_9EURY</name>
<dbReference type="CDD" id="cd00515">
    <property type="entry name" value="HAM1"/>
    <property type="match status" value="1"/>
</dbReference>
<dbReference type="PANTHER" id="PTHR11067:SF9">
    <property type="entry name" value="INOSINE TRIPHOSPHATE PYROPHOSPHATASE"/>
    <property type="match status" value="1"/>
</dbReference>
<comment type="caution">
    <text evidence="3">The sequence shown here is derived from an EMBL/GenBank/DDBJ whole genome shotgun (WGS) entry which is preliminary data.</text>
</comment>
<dbReference type="GO" id="GO:0009143">
    <property type="term" value="P:nucleoside triphosphate catabolic process"/>
    <property type="evidence" value="ECO:0007669"/>
    <property type="project" value="InterPro"/>
</dbReference>
<protein>
    <submittedName>
        <fullName evidence="3">Non-canonical purine NTP pyrophosphatase</fullName>
    </submittedName>
</protein>
<dbReference type="RefSeq" id="WP_151112049.1">
    <property type="nucleotide sequence ID" value="NZ_WKJQ01000001.1"/>
</dbReference>
<dbReference type="PANTHER" id="PTHR11067">
    <property type="entry name" value="INOSINE TRIPHOSPHATE PYROPHOSPHATASE/HAM1 PROTEIN"/>
    <property type="match status" value="1"/>
</dbReference>
<reference evidence="3 4" key="1">
    <citation type="submission" date="2019-11" db="EMBL/GenBank/DDBJ databases">
        <title>Whole genome sequence of Haloferax sp. MBLA0078.</title>
        <authorList>
            <person name="Seo M.-J."/>
            <person name="Cho E.-S."/>
        </authorList>
    </citation>
    <scope>NUCLEOTIDE SEQUENCE [LARGE SCALE GENOMIC DNA]</scope>
    <source>
        <strain evidence="3 4">MBLA0078</strain>
    </source>
</reference>
<dbReference type="Pfam" id="PF01725">
    <property type="entry name" value="Ham1p_like"/>
    <property type="match status" value="1"/>
</dbReference>
<keyword evidence="2" id="KW-0378">Hydrolase</keyword>
<comment type="similarity">
    <text evidence="1">Belongs to the HAM1 NTPase family.</text>
</comment>